<proteinExistence type="predicted"/>
<dbReference type="EMBL" id="BMDW01000040">
    <property type="protein sequence ID" value="GGA62344.1"/>
    <property type="molecule type" value="Genomic_DNA"/>
</dbReference>
<organism evidence="2 3">
    <name type="scientific">Sphingomonas psychrolutea</name>
    <dbReference type="NCBI Taxonomy" id="1259676"/>
    <lineage>
        <taxon>Bacteria</taxon>
        <taxon>Pseudomonadati</taxon>
        <taxon>Pseudomonadota</taxon>
        <taxon>Alphaproteobacteria</taxon>
        <taxon>Sphingomonadales</taxon>
        <taxon>Sphingomonadaceae</taxon>
        <taxon>Sphingomonas</taxon>
    </lineage>
</organism>
<name>A0ABQ1H810_9SPHN</name>
<keyword evidence="1" id="KW-1133">Transmembrane helix</keyword>
<dbReference type="Proteomes" id="UP000618591">
    <property type="component" value="Unassembled WGS sequence"/>
</dbReference>
<gene>
    <name evidence="2" type="ORF">GCM10011395_35700</name>
</gene>
<accession>A0ABQ1H810</accession>
<keyword evidence="3" id="KW-1185">Reference proteome</keyword>
<protein>
    <submittedName>
        <fullName evidence="2">Uncharacterized protein</fullName>
    </submittedName>
</protein>
<sequence>MRYSNFYRRPSFAFGMIAGIPLFLLISATAQVLVFVAWIVGALMVVLLLAAVAASVSGAQNMKLLERENEERHEQANLIRQKRREKARALNAQPRNEKAIGQRPSAYVAGSASTTGGHMNYDPRFALVDTEGNERFPAIINGTFQIGKARDAMPTDIEAFARAILVHAQGGRFVRADGGKPGILKFSGRAREAVAYRLDPAIAAALEIPASGSR</sequence>
<reference evidence="3" key="1">
    <citation type="journal article" date="2019" name="Int. J. Syst. Evol. Microbiol.">
        <title>The Global Catalogue of Microorganisms (GCM) 10K type strain sequencing project: providing services to taxonomists for standard genome sequencing and annotation.</title>
        <authorList>
            <consortium name="The Broad Institute Genomics Platform"/>
            <consortium name="The Broad Institute Genome Sequencing Center for Infectious Disease"/>
            <person name="Wu L."/>
            <person name="Ma J."/>
        </authorList>
    </citation>
    <scope>NUCLEOTIDE SEQUENCE [LARGE SCALE GENOMIC DNA]</scope>
    <source>
        <strain evidence="3">CGMCC 1.10106</strain>
    </source>
</reference>
<comment type="caution">
    <text evidence="2">The sequence shown here is derived from an EMBL/GenBank/DDBJ whole genome shotgun (WGS) entry which is preliminary data.</text>
</comment>
<evidence type="ECO:0000313" key="2">
    <source>
        <dbReference type="EMBL" id="GGA62344.1"/>
    </source>
</evidence>
<feature type="transmembrane region" description="Helical" evidence="1">
    <location>
        <begin position="12"/>
        <end position="30"/>
    </location>
</feature>
<evidence type="ECO:0000256" key="1">
    <source>
        <dbReference type="SAM" id="Phobius"/>
    </source>
</evidence>
<keyword evidence="1" id="KW-0472">Membrane</keyword>
<feature type="transmembrane region" description="Helical" evidence="1">
    <location>
        <begin position="36"/>
        <end position="57"/>
    </location>
</feature>
<evidence type="ECO:0000313" key="3">
    <source>
        <dbReference type="Proteomes" id="UP000618591"/>
    </source>
</evidence>
<keyword evidence="1" id="KW-0812">Transmembrane</keyword>